<dbReference type="Proteomes" id="UP000621799">
    <property type="component" value="Unassembled WGS sequence"/>
</dbReference>
<keyword evidence="2" id="KW-1185">Reference proteome</keyword>
<dbReference type="EMBL" id="JADEXN010000027">
    <property type="protein sequence ID" value="MBE9039722.1"/>
    <property type="molecule type" value="Genomic_DNA"/>
</dbReference>
<reference evidence="1" key="1">
    <citation type="submission" date="2020-10" db="EMBL/GenBank/DDBJ databases">
        <authorList>
            <person name="Castelo-Branco R."/>
            <person name="Eusebio N."/>
            <person name="Adriana R."/>
            <person name="Vieira A."/>
            <person name="Brugerolle De Fraissinette N."/>
            <person name="Rezende De Castro R."/>
            <person name="Schneider M.P."/>
            <person name="Vasconcelos V."/>
            <person name="Leao P.N."/>
        </authorList>
    </citation>
    <scope>NUCLEOTIDE SEQUENCE</scope>
    <source>
        <strain evidence="1">LEGE 11467</strain>
    </source>
</reference>
<dbReference type="Pfam" id="PF13489">
    <property type="entry name" value="Methyltransf_23"/>
    <property type="match status" value="1"/>
</dbReference>
<dbReference type="InterPro" id="IPR029063">
    <property type="entry name" value="SAM-dependent_MTases_sf"/>
</dbReference>
<organism evidence="1 2">
    <name type="scientific">Zarconia navalis LEGE 11467</name>
    <dbReference type="NCBI Taxonomy" id="1828826"/>
    <lineage>
        <taxon>Bacteria</taxon>
        <taxon>Bacillati</taxon>
        <taxon>Cyanobacteriota</taxon>
        <taxon>Cyanophyceae</taxon>
        <taxon>Oscillatoriophycideae</taxon>
        <taxon>Oscillatoriales</taxon>
        <taxon>Oscillatoriales incertae sedis</taxon>
        <taxon>Zarconia</taxon>
        <taxon>Zarconia navalis</taxon>
    </lineage>
</organism>
<name>A0A928VVY3_9CYAN</name>
<dbReference type="Gene3D" id="3.40.50.150">
    <property type="entry name" value="Vaccinia Virus protein VP39"/>
    <property type="match status" value="1"/>
</dbReference>
<sequence>MSFENRVFDMMLDINLKQKYLDRIVNQLLLRKRWSYLRYIHLREGLKKALAERNSIKSFLSVGCGLGLAELALAIEYSQVHFYLTDFDATRYKMAQNMVKNWSLLNVEFGMYNALSPSDKTYDFVASIEVIEHIENDVLAFKNMCKTAEQYLFCLVPFATDEMNADRKLRNYVWRKHEHYRCGYNTNDLIKLAQNNSIRVLTIRGCYWQNAGFKLRKIQEELSDDCLLSSRSNLIELATTDIREDIPIDGNQLSGIWMLLQV</sequence>
<dbReference type="GO" id="GO:0008168">
    <property type="term" value="F:methyltransferase activity"/>
    <property type="evidence" value="ECO:0007669"/>
    <property type="project" value="UniProtKB-KW"/>
</dbReference>
<gene>
    <name evidence="1" type="ORF">IQ235_02795</name>
</gene>
<accession>A0A928VVY3</accession>
<keyword evidence="1" id="KW-0808">Transferase</keyword>
<keyword evidence="1" id="KW-0489">Methyltransferase</keyword>
<dbReference type="GO" id="GO:0032259">
    <property type="term" value="P:methylation"/>
    <property type="evidence" value="ECO:0007669"/>
    <property type="project" value="UniProtKB-KW"/>
</dbReference>
<dbReference type="AlphaFoldDB" id="A0A928VVY3"/>
<evidence type="ECO:0000313" key="1">
    <source>
        <dbReference type="EMBL" id="MBE9039722.1"/>
    </source>
</evidence>
<dbReference type="CDD" id="cd02440">
    <property type="entry name" value="AdoMet_MTases"/>
    <property type="match status" value="1"/>
</dbReference>
<dbReference type="SUPFAM" id="SSF53335">
    <property type="entry name" value="S-adenosyl-L-methionine-dependent methyltransferases"/>
    <property type="match status" value="1"/>
</dbReference>
<proteinExistence type="predicted"/>
<evidence type="ECO:0000313" key="2">
    <source>
        <dbReference type="Proteomes" id="UP000621799"/>
    </source>
</evidence>
<protein>
    <submittedName>
        <fullName evidence="1">Methyltransferase domain-containing protein</fullName>
    </submittedName>
</protein>
<comment type="caution">
    <text evidence="1">The sequence shown here is derived from an EMBL/GenBank/DDBJ whole genome shotgun (WGS) entry which is preliminary data.</text>
</comment>